<evidence type="ECO:0000313" key="2">
    <source>
        <dbReference type="EMBL" id="MBO4204845.1"/>
    </source>
</evidence>
<evidence type="ECO:0000313" key="3">
    <source>
        <dbReference type="Proteomes" id="UP000823521"/>
    </source>
</evidence>
<keyword evidence="3" id="KW-1185">Reference proteome</keyword>
<comment type="caution">
    <text evidence="2">The sequence shown here is derived from an EMBL/GenBank/DDBJ whole genome shotgun (WGS) entry which is preliminary data.</text>
</comment>
<dbReference type="SUPFAM" id="SSF56973">
    <property type="entry name" value="Aerolisin/ETX pore-forming domain"/>
    <property type="match status" value="1"/>
</dbReference>
<feature type="chain" id="PRO_5045601014" evidence="1">
    <location>
        <begin position="41"/>
        <end position="205"/>
    </location>
</feature>
<feature type="signal peptide" evidence="1">
    <location>
        <begin position="1"/>
        <end position="40"/>
    </location>
</feature>
<sequence length="205" mass="22260">MPPLRARSLRATTRRWTTLTLSTALAATTMLTVQPAPASADSCPSGMDWDLLHWSSSGSRTYRAYIFEDISSVPTFNVSDSRVAVNNLDSPISVTFTSSKSQTFTLTASTSMKGTLFEVLEASVDTSITMSRTTQIGVSVTATVPAHSTVQGDYGVRAYDVTFRAITVIKYDSPFLSRPACDYSGPETHTVNAPTTVEGWRVRQL</sequence>
<dbReference type="RefSeq" id="WP_208811030.1">
    <property type="nucleotide sequence ID" value="NZ_WVUH01000007.1"/>
</dbReference>
<organism evidence="2 3">
    <name type="scientific">Micromonospora echinofusca</name>
    <dbReference type="NCBI Taxonomy" id="47858"/>
    <lineage>
        <taxon>Bacteria</taxon>
        <taxon>Bacillati</taxon>
        <taxon>Actinomycetota</taxon>
        <taxon>Actinomycetes</taxon>
        <taxon>Micromonosporales</taxon>
        <taxon>Micromonosporaceae</taxon>
        <taxon>Micromonospora</taxon>
    </lineage>
</organism>
<name>A0ABS3VJZ1_MICEH</name>
<dbReference type="EMBL" id="WVUH01000007">
    <property type="protein sequence ID" value="MBO4204845.1"/>
    <property type="molecule type" value="Genomic_DNA"/>
</dbReference>
<gene>
    <name evidence="2" type="ORF">GSF22_02315</name>
</gene>
<dbReference type="Proteomes" id="UP000823521">
    <property type="component" value="Unassembled WGS sequence"/>
</dbReference>
<reference evidence="2 3" key="1">
    <citation type="submission" date="2019-12" db="EMBL/GenBank/DDBJ databases">
        <title>Whole genome sequencing of endophytic Actinobacterium Micromonospora sp. MPMI6T.</title>
        <authorList>
            <person name="Evv R."/>
            <person name="Podile A.R."/>
        </authorList>
    </citation>
    <scope>NUCLEOTIDE SEQUENCE [LARGE SCALE GENOMIC DNA]</scope>
    <source>
        <strain evidence="2 3">MPMI6</strain>
    </source>
</reference>
<keyword evidence="1" id="KW-0732">Signal</keyword>
<accession>A0ABS3VJZ1</accession>
<protein>
    <submittedName>
        <fullName evidence="2">Uncharacterized protein</fullName>
    </submittedName>
</protein>
<evidence type="ECO:0000256" key="1">
    <source>
        <dbReference type="SAM" id="SignalP"/>
    </source>
</evidence>
<proteinExistence type="predicted"/>